<evidence type="ECO:0000259" key="1">
    <source>
        <dbReference type="Pfam" id="PF08241"/>
    </source>
</evidence>
<dbReference type="GO" id="GO:0032259">
    <property type="term" value="P:methylation"/>
    <property type="evidence" value="ECO:0007669"/>
    <property type="project" value="UniProtKB-KW"/>
</dbReference>
<dbReference type="InterPro" id="IPR053173">
    <property type="entry name" value="SAM-binding_MTase"/>
</dbReference>
<dbReference type="EMBL" id="BAABIC010000003">
    <property type="protein sequence ID" value="GAA4680549.1"/>
    <property type="molecule type" value="Genomic_DNA"/>
</dbReference>
<name>A0ABP8W6S4_9PSEU</name>
<protein>
    <submittedName>
        <fullName evidence="3">Methyltransferase domain-containing protein</fullName>
    </submittedName>
</protein>
<gene>
    <name evidence="3" type="ORF">GCM10023215_12470</name>
</gene>
<keyword evidence="4" id="KW-1185">Reference proteome</keyword>
<dbReference type="Gene3D" id="3.40.50.150">
    <property type="entry name" value="Vaccinia Virus protein VP39"/>
    <property type="match status" value="1"/>
</dbReference>
<feature type="domain" description="S-adenosylmethionine-dependent methyltransferase Rv2258c-like winged HTH" evidence="2">
    <location>
        <begin position="20"/>
        <end position="87"/>
    </location>
</feature>
<organism evidence="3 4">
    <name type="scientific">Pseudonocardia yuanmonensis</name>
    <dbReference type="NCBI Taxonomy" id="1095914"/>
    <lineage>
        <taxon>Bacteria</taxon>
        <taxon>Bacillati</taxon>
        <taxon>Actinomycetota</taxon>
        <taxon>Actinomycetes</taxon>
        <taxon>Pseudonocardiales</taxon>
        <taxon>Pseudonocardiaceae</taxon>
        <taxon>Pseudonocardia</taxon>
    </lineage>
</organism>
<accession>A0ABP8W6S4</accession>
<dbReference type="Proteomes" id="UP001500325">
    <property type="component" value="Unassembled WGS sequence"/>
</dbReference>
<dbReference type="Pfam" id="PF08241">
    <property type="entry name" value="Methyltransf_11"/>
    <property type="match status" value="1"/>
</dbReference>
<evidence type="ECO:0000313" key="4">
    <source>
        <dbReference type="Proteomes" id="UP001500325"/>
    </source>
</evidence>
<dbReference type="Gene3D" id="1.10.10.10">
    <property type="entry name" value="Winged helix-like DNA-binding domain superfamily/Winged helix DNA-binding domain"/>
    <property type="match status" value="1"/>
</dbReference>
<dbReference type="InterPro" id="IPR013216">
    <property type="entry name" value="Methyltransf_11"/>
</dbReference>
<dbReference type="PANTHER" id="PTHR45128">
    <property type="entry name" value="METHYLTRANSFERASE TYPE 11"/>
    <property type="match status" value="1"/>
</dbReference>
<dbReference type="Pfam" id="PF21320">
    <property type="entry name" value="WHD_Rv2258c"/>
    <property type="match status" value="1"/>
</dbReference>
<reference evidence="4" key="1">
    <citation type="journal article" date="2019" name="Int. J. Syst. Evol. Microbiol.">
        <title>The Global Catalogue of Microorganisms (GCM) 10K type strain sequencing project: providing services to taxonomists for standard genome sequencing and annotation.</title>
        <authorList>
            <consortium name="The Broad Institute Genomics Platform"/>
            <consortium name="The Broad Institute Genome Sequencing Center for Infectious Disease"/>
            <person name="Wu L."/>
            <person name="Ma J."/>
        </authorList>
    </citation>
    <scope>NUCLEOTIDE SEQUENCE [LARGE SCALE GENOMIC DNA]</scope>
    <source>
        <strain evidence="4">JCM 18055</strain>
    </source>
</reference>
<dbReference type="SUPFAM" id="SSF53335">
    <property type="entry name" value="S-adenosyl-L-methionine-dependent methyltransferases"/>
    <property type="match status" value="1"/>
</dbReference>
<dbReference type="InterPro" id="IPR036388">
    <property type="entry name" value="WH-like_DNA-bd_sf"/>
</dbReference>
<dbReference type="InterPro" id="IPR048711">
    <property type="entry name" value="WHD_Rv2258c"/>
</dbReference>
<proteinExistence type="predicted"/>
<evidence type="ECO:0000259" key="2">
    <source>
        <dbReference type="Pfam" id="PF21320"/>
    </source>
</evidence>
<dbReference type="PANTHER" id="PTHR45128:SF1">
    <property type="entry name" value="S-ADENOSYLMETHIONINE-DEPENDENT METHYLTRANSFERASE RV2258C"/>
    <property type="match status" value="1"/>
</dbReference>
<dbReference type="SUPFAM" id="SSF46785">
    <property type="entry name" value="Winged helix' DNA-binding domain"/>
    <property type="match status" value="1"/>
</dbReference>
<dbReference type="GO" id="GO:0008168">
    <property type="term" value="F:methyltransferase activity"/>
    <property type="evidence" value="ECO:0007669"/>
    <property type="project" value="UniProtKB-KW"/>
</dbReference>
<keyword evidence="3" id="KW-0489">Methyltransferase</keyword>
<feature type="domain" description="Methyltransferase type 11" evidence="1">
    <location>
        <begin position="169"/>
        <end position="265"/>
    </location>
</feature>
<evidence type="ECO:0000313" key="3">
    <source>
        <dbReference type="EMBL" id="GAA4680549.1"/>
    </source>
</evidence>
<sequence length="347" mass="35024">MAGTAAERLAEMLVGHVVVTMVALGHRLGLLDALAAGPATAEEIAARAGADPRYVREWLGALVGAGFVEVDPAGATYRFADGAEAVLSGPTAANLAPTADMLVRLTGMAPEVGARFGDGGGIPPRVYAERAGEALGGSRRWLYEEHFVEGFLGAVPGLTDRLRAGARVLDVGCGSGQVARLVADAFPASTVTGVDVVPEAIAAAAAAGGERTNLHYRVADAADLDGAPGSIDVVLAVDVVHDLADPAAALRGIRRLLAPGGLFVMVDISYTGHLPALAGDPGATSAFGISVLHCLPVSLAGGGAGLGAMWGHERAEALLAEAGFAVEARLPSPRPQNAIYVARPVGS</sequence>
<dbReference type="RefSeq" id="WP_345378938.1">
    <property type="nucleotide sequence ID" value="NZ_BAABIC010000003.1"/>
</dbReference>
<dbReference type="CDD" id="cd02440">
    <property type="entry name" value="AdoMet_MTases"/>
    <property type="match status" value="1"/>
</dbReference>
<comment type="caution">
    <text evidence="3">The sequence shown here is derived from an EMBL/GenBank/DDBJ whole genome shotgun (WGS) entry which is preliminary data.</text>
</comment>
<keyword evidence="3" id="KW-0808">Transferase</keyword>
<dbReference type="InterPro" id="IPR036390">
    <property type="entry name" value="WH_DNA-bd_sf"/>
</dbReference>
<dbReference type="CDD" id="cd00090">
    <property type="entry name" value="HTH_ARSR"/>
    <property type="match status" value="1"/>
</dbReference>
<dbReference type="InterPro" id="IPR011991">
    <property type="entry name" value="ArsR-like_HTH"/>
</dbReference>
<dbReference type="InterPro" id="IPR029063">
    <property type="entry name" value="SAM-dependent_MTases_sf"/>
</dbReference>